<evidence type="ECO:0000313" key="11">
    <source>
        <dbReference type="EMBL" id="GFN89773.1"/>
    </source>
</evidence>
<evidence type="ECO:0000256" key="7">
    <source>
        <dbReference type="ARBA" id="ARBA00023224"/>
    </source>
</evidence>
<feature type="transmembrane region" description="Helical" evidence="9">
    <location>
        <begin position="147"/>
        <end position="168"/>
    </location>
</feature>
<keyword evidence="12" id="KW-1185">Reference proteome</keyword>
<evidence type="ECO:0000256" key="3">
    <source>
        <dbReference type="ARBA" id="ARBA00022989"/>
    </source>
</evidence>
<dbReference type="PANTHER" id="PTHR24243">
    <property type="entry name" value="G-PROTEIN COUPLED RECEPTOR"/>
    <property type="match status" value="1"/>
</dbReference>
<comment type="subcellular location">
    <subcellularLocation>
        <location evidence="1">Membrane</location>
        <topology evidence="1">Multi-pass membrane protein</topology>
    </subcellularLocation>
</comment>
<sequence>MAVIGVPSNALTVATILSMNAVSPATFFVVLLAAFDGSALVLKLIINLWYRFELNHNAWYCQFLEPLSLSFATTANWMLVLITLERFISVCFPLKKVYLLTKRRSYIIAAILVATLFSLIMSLLGVMRIPTRTGCLTRSRFIWFFRGLYFFLPFGLISALTGCIVYGLRKSRKHRLSLIRKSETQPESGEEMRTLNTRGEDGGGRIPSSAGFGAPRRSRALSRLLKPTAPHNKKMLKDTARVERTITLMSIVAAGIFLVLSLPMFLFHLISRFTDPGPRIFKPLEWILSYMIAFLFFHSSHAVNFFLYFFTAKRFRVQLWHVLRGRAFRCTRRLSRRERIL</sequence>
<dbReference type="GO" id="GO:0004930">
    <property type="term" value="F:G protein-coupled receptor activity"/>
    <property type="evidence" value="ECO:0007669"/>
    <property type="project" value="UniProtKB-KW"/>
</dbReference>
<organism evidence="11 12">
    <name type="scientific">Plakobranchus ocellatus</name>
    <dbReference type="NCBI Taxonomy" id="259542"/>
    <lineage>
        <taxon>Eukaryota</taxon>
        <taxon>Metazoa</taxon>
        <taxon>Spiralia</taxon>
        <taxon>Lophotrochozoa</taxon>
        <taxon>Mollusca</taxon>
        <taxon>Gastropoda</taxon>
        <taxon>Heterobranchia</taxon>
        <taxon>Euthyneura</taxon>
        <taxon>Panpulmonata</taxon>
        <taxon>Sacoglossa</taxon>
        <taxon>Placobranchoidea</taxon>
        <taxon>Plakobranchidae</taxon>
        <taxon>Plakobranchus</taxon>
    </lineage>
</organism>
<dbReference type="Proteomes" id="UP000735302">
    <property type="component" value="Unassembled WGS sequence"/>
</dbReference>
<feature type="transmembrane region" description="Helical" evidence="9">
    <location>
        <begin position="106"/>
        <end position="127"/>
    </location>
</feature>
<name>A0AAV3Z398_9GAST</name>
<evidence type="ECO:0000256" key="9">
    <source>
        <dbReference type="SAM" id="Phobius"/>
    </source>
</evidence>
<dbReference type="GO" id="GO:0005886">
    <property type="term" value="C:plasma membrane"/>
    <property type="evidence" value="ECO:0007669"/>
    <property type="project" value="TreeGrafter"/>
</dbReference>
<evidence type="ECO:0000256" key="5">
    <source>
        <dbReference type="ARBA" id="ARBA00023136"/>
    </source>
</evidence>
<evidence type="ECO:0000256" key="1">
    <source>
        <dbReference type="ARBA" id="ARBA00004141"/>
    </source>
</evidence>
<proteinExistence type="predicted"/>
<reference evidence="11 12" key="1">
    <citation type="journal article" date="2021" name="Elife">
        <title>Chloroplast acquisition without the gene transfer in kleptoplastic sea slugs, Plakobranchus ocellatus.</title>
        <authorList>
            <person name="Maeda T."/>
            <person name="Takahashi S."/>
            <person name="Yoshida T."/>
            <person name="Shimamura S."/>
            <person name="Takaki Y."/>
            <person name="Nagai Y."/>
            <person name="Toyoda A."/>
            <person name="Suzuki Y."/>
            <person name="Arimoto A."/>
            <person name="Ishii H."/>
            <person name="Satoh N."/>
            <person name="Nishiyama T."/>
            <person name="Hasebe M."/>
            <person name="Maruyama T."/>
            <person name="Minagawa J."/>
            <person name="Obokata J."/>
            <person name="Shigenobu S."/>
        </authorList>
    </citation>
    <scope>NUCLEOTIDE SEQUENCE [LARGE SCALE GENOMIC DNA]</scope>
</reference>
<evidence type="ECO:0000256" key="6">
    <source>
        <dbReference type="ARBA" id="ARBA00023170"/>
    </source>
</evidence>
<keyword evidence="5 9" id="KW-0472">Membrane</keyword>
<feature type="transmembrane region" description="Helical" evidence="9">
    <location>
        <begin position="287"/>
        <end position="310"/>
    </location>
</feature>
<keyword evidence="3 9" id="KW-1133">Transmembrane helix</keyword>
<protein>
    <submittedName>
        <fullName evidence="11">FMRFamide receptor-like</fullName>
    </submittedName>
</protein>
<dbReference type="PANTHER" id="PTHR24243:SF230">
    <property type="entry name" value="G-PROTEIN COUPLED RECEPTORS FAMILY 1 PROFILE DOMAIN-CONTAINING PROTEIN"/>
    <property type="match status" value="1"/>
</dbReference>
<comment type="caution">
    <text evidence="11">The sequence shown here is derived from an EMBL/GenBank/DDBJ whole genome shotgun (WGS) entry which is preliminary data.</text>
</comment>
<keyword evidence="7" id="KW-0807">Transducer</keyword>
<dbReference type="Pfam" id="PF00001">
    <property type="entry name" value="7tm_1"/>
    <property type="match status" value="1"/>
</dbReference>
<keyword evidence="2 9" id="KW-0812">Transmembrane</keyword>
<evidence type="ECO:0000256" key="8">
    <source>
        <dbReference type="SAM" id="MobiDB-lite"/>
    </source>
</evidence>
<dbReference type="AlphaFoldDB" id="A0AAV3Z398"/>
<evidence type="ECO:0000256" key="2">
    <source>
        <dbReference type="ARBA" id="ARBA00022692"/>
    </source>
</evidence>
<feature type="region of interest" description="Disordered" evidence="8">
    <location>
        <begin position="180"/>
        <end position="200"/>
    </location>
</feature>
<dbReference type="EMBL" id="BLXT01001947">
    <property type="protein sequence ID" value="GFN89773.1"/>
    <property type="molecule type" value="Genomic_DNA"/>
</dbReference>
<accession>A0AAV3Z398</accession>
<dbReference type="SUPFAM" id="SSF81321">
    <property type="entry name" value="Family A G protein-coupled receptor-like"/>
    <property type="match status" value="1"/>
</dbReference>
<dbReference type="InterPro" id="IPR017452">
    <property type="entry name" value="GPCR_Rhodpsn_7TM"/>
</dbReference>
<keyword evidence="4" id="KW-0297">G-protein coupled receptor</keyword>
<dbReference type="PROSITE" id="PS50262">
    <property type="entry name" value="G_PROTEIN_RECEP_F1_2"/>
    <property type="match status" value="1"/>
</dbReference>
<feature type="transmembrane region" description="Helical" evidence="9">
    <location>
        <begin position="70"/>
        <end position="94"/>
    </location>
</feature>
<keyword evidence="6 11" id="KW-0675">Receptor</keyword>
<feature type="transmembrane region" description="Helical" evidence="9">
    <location>
        <begin position="245"/>
        <end position="267"/>
    </location>
</feature>
<dbReference type="InterPro" id="IPR000276">
    <property type="entry name" value="GPCR_Rhodpsn"/>
</dbReference>
<evidence type="ECO:0000259" key="10">
    <source>
        <dbReference type="PROSITE" id="PS50262"/>
    </source>
</evidence>
<evidence type="ECO:0000313" key="12">
    <source>
        <dbReference type="Proteomes" id="UP000735302"/>
    </source>
</evidence>
<feature type="domain" description="G-protein coupled receptors family 1 profile" evidence="10">
    <location>
        <begin position="8"/>
        <end position="308"/>
    </location>
</feature>
<gene>
    <name evidence="11" type="ORF">PoB_001627900</name>
</gene>
<dbReference type="PROSITE" id="PS00237">
    <property type="entry name" value="G_PROTEIN_RECEP_F1_1"/>
    <property type="match status" value="1"/>
</dbReference>
<evidence type="ECO:0000256" key="4">
    <source>
        <dbReference type="ARBA" id="ARBA00023040"/>
    </source>
</evidence>
<dbReference type="Gene3D" id="1.20.1070.10">
    <property type="entry name" value="Rhodopsin 7-helix transmembrane proteins"/>
    <property type="match status" value="1"/>
</dbReference>